<dbReference type="SUPFAM" id="SSF46785">
    <property type="entry name" value="Winged helix' DNA-binding domain"/>
    <property type="match status" value="1"/>
</dbReference>
<organism evidence="5 6">
    <name type="scientific">Anaerobutyricum hallii</name>
    <dbReference type="NCBI Taxonomy" id="39488"/>
    <lineage>
        <taxon>Bacteria</taxon>
        <taxon>Bacillati</taxon>
        <taxon>Bacillota</taxon>
        <taxon>Clostridia</taxon>
        <taxon>Lachnospirales</taxon>
        <taxon>Lachnospiraceae</taxon>
        <taxon>Anaerobutyricum</taxon>
    </lineage>
</organism>
<evidence type="ECO:0000259" key="4">
    <source>
        <dbReference type="PROSITE" id="PS50995"/>
    </source>
</evidence>
<dbReference type="Pfam" id="PF01047">
    <property type="entry name" value="MarR"/>
    <property type="match status" value="1"/>
</dbReference>
<feature type="domain" description="HTH marR-type" evidence="4">
    <location>
        <begin position="1"/>
        <end position="132"/>
    </location>
</feature>
<keyword evidence="3" id="KW-0804">Transcription</keyword>
<dbReference type="InterPro" id="IPR000835">
    <property type="entry name" value="HTH_MarR-typ"/>
</dbReference>
<evidence type="ECO:0000256" key="1">
    <source>
        <dbReference type="ARBA" id="ARBA00023015"/>
    </source>
</evidence>
<dbReference type="InterPro" id="IPR036388">
    <property type="entry name" value="WH-like_DNA-bd_sf"/>
</dbReference>
<accession>A0A173ZYV4</accession>
<dbReference type="EMBL" id="CYZL01000004">
    <property type="protein sequence ID" value="CUN80770.1"/>
    <property type="molecule type" value="Genomic_DNA"/>
</dbReference>
<keyword evidence="2" id="KW-0238">DNA-binding</keyword>
<evidence type="ECO:0000313" key="5">
    <source>
        <dbReference type="EMBL" id="CUN80770.1"/>
    </source>
</evidence>
<name>A0A173ZYV4_9FIRM</name>
<dbReference type="Gene3D" id="1.10.10.10">
    <property type="entry name" value="Winged helix-like DNA-binding domain superfamily/Winged helix DNA-binding domain"/>
    <property type="match status" value="1"/>
</dbReference>
<dbReference type="AlphaFoldDB" id="A0A173ZYV4"/>
<dbReference type="PROSITE" id="PS50995">
    <property type="entry name" value="HTH_MARR_2"/>
    <property type="match status" value="1"/>
</dbReference>
<evidence type="ECO:0000256" key="2">
    <source>
        <dbReference type="ARBA" id="ARBA00023125"/>
    </source>
</evidence>
<dbReference type="PANTHER" id="PTHR42756:SF2">
    <property type="entry name" value="MARR FAMILY REGULATORY PROTEIN"/>
    <property type="match status" value="1"/>
</dbReference>
<protein>
    <submittedName>
        <fullName evidence="5">Salmolysin</fullName>
    </submittedName>
</protein>
<proteinExistence type="predicted"/>
<gene>
    <name evidence="5" type="primary">slyA</name>
    <name evidence="5" type="ORF">ERS852450_00669</name>
</gene>
<dbReference type="SMART" id="SM00347">
    <property type="entry name" value="HTH_MARR"/>
    <property type="match status" value="1"/>
</dbReference>
<keyword evidence="1" id="KW-0805">Transcription regulation</keyword>
<reference evidence="5 6" key="1">
    <citation type="submission" date="2015-09" db="EMBL/GenBank/DDBJ databases">
        <authorList>
            <consortium name="Pathogen Informatics"/>
        </authorList>
    </citation>
    <scope>NUCLEOTIDE SEQUENCE [LARGE SCALE GENOMIC DNA]</scope>
    <source>
        <strain evidence="5 6">2789STDY5834835</strain>
    </source>
</reference>
<dbReference type="InterPro" id="IPR036390">
    <property type="entry name" value="WH_DNA-bd_sf"/>
</dbReference>
<dbReference type="Proteomes" id="UP000095679">
    <property type="component" value="Unassembled WGS sequence"/>
</dbReference>
<dbReference type="GO" id="GO:0003677">
    <property type="term" value="F:DNA binding"/>
    <property type="evidence" value="ECO:0007669"/>
    <property type="project" value="UniProtKB-KW"/>
</dbReference>
<dbReference type="PANTHER" id="PTHR42756">
    <property type="entry name" value="TRANSCRIPTIONAL REGULATOR, MARR"/>
    <property type="match status" value="1"/>
</dbReference>
<evidence type="ECO:0000256" key="3">
    <source>
        <dbReference type="ARBA" id="ARBA00023163"/>
    </source>
</evidence>
<dbReference type="GO" id="GO:0003700">
    <property type="term" value="F:DNA-binding transcription factor activity"/>
    <property type="evidence" value="ECO:0007669"/>
    <property type="project" value="InterPro"/>
</dbReference>
<sequence length="149" mass="17281">MKLLKWLSVTDRFYKIYLDKQLAPFGINNSQYMFLIKICRSPGILQDSLMDMFYVHPSNIVRTVAALEKQGMILRSPNDKDKRTCKLYPTERALSVIDEVQTVCEKTEALLLQGFRESDKNLFIDLLIQAGENITAELRIERKGDEFND</sequence>
<dbReference type="RefSeq" id="WP_055298069.1">
    <property type="nucleotide sequence ID" value="NZ_BLYK01000113.1"/>
</dbReference>
<evidence type="ECO:0000313" key="6">
    <source>
        <dbReference type="Proteomes" id="UP000095679"/>
    </source>
</evidence>